<gene>
    <name evidence="2" type="primary">20204902</name>
    <name evidence="1" type="ORF">HELRODRAFT_174242</name>
</gene>
<dbReference type="EnsemblMetazoa" id="HelroT174242">
    <property type="protein sequence ID" value="HelroP174242"/>
    <property type="gene ID" value="HelroG174242"/>
</dbReference>
<protein>
    <submittedName>
        <fullName evidence="1 2">Uncharacterized protein</fullName>
    </submittedName>
</protein>
<dbReference type="CTD" id="20204902"/>
<evidence type="ECO:0000313" key="1">
    <source>
        <dbReference type="EMBL" id="ESO02819.1"/>
    </source>
</evidence>
<proteinExistence type="predicted"/>
<dbReference type="GeneID" id="20204902"/>
<dbReference type="RefSeq" id="XP_009019033.1">
    <property type="nucleotide sequence ID" value="XM_009020785.1"/>
</dbReference>
<reference evidence="3" key="1">
    <citation type="submission" date="2012-12" db="EMBL/GenBank/DDBJ databases">
        <authorList>
            <person name="Hellsten U."/>
            <person name="Grimwood J."/>
            <person name="Chapman J.A."/>
            <person name="Shapiro H."/>
            <person name="Aerts A."/>
            <person name="Otillar R.P."/>
            <person name="Terry A.Y."/>
            <person name="Boore J.L."/>
            <person name="Simakov O."/>
            <person name="Marletaz F."/>
            <person name="Cho S.-J."/>
            <person name="Edsinger-Gonzales E."/>
            <person name="Havlak P."/>
            <person name="Kuo D.-H."/>
            <person name="Larsson T."/>
            <person name="Lv J."/>
            <person name="Arendt D."/>
            <person name="Savage R."/>
            <person name="Osoegawa K."/>
            <person name="de Jong P."/>
            <person name="Lindberg D.R."/>
            <person name="Seaver E.C."/>
            <person name="Weisblat D.A."/>
            <person name="Putnam N.H."/>
            <person name="Grigoriev I.V."/>
            <person name="Rokhsar D.S."/>
        </authorList>
    </citation>
    <scope>NUCLEOTIDE SEQUENCE</scope>
</reference>
<organism evidence="2 3">
    <name type="scientific">Helobdella robusta</name>
    <name type="common">Californian leech</name>
    <dbReference type="NCBI Taxonomy" id="6412"/>
    <lineage>
        <taxon>Eukaryota</taxon>
        <taxon>Metazoa</taxon>
        <taxon>Spiralia</taxon>
        <taxon>Lophotrochozoa</taxon>
        <taxon>Annelida</taxon>
        <taxon>Clitellata</taxon>
        <taxon>Hirudinea</taxon>
        <taxon>Rhynchobdellida</taxon>
        <taxon>Glossiphoniidae</taxon>
        <taxon>Helobdella</taxon>
    </lineage>
</organism>
<dbReference type="EMBL" id="AMQM01004863">
    <property type="status" value="NOT_ANNOTATED_CDS"/>
    <property type="molecule type" value="Genomic_DNA"/>
</dbReference>
<dbReference type="OMA" id="ITQHEIN"/>
<dbReference type="AlphaFoldDB" id="T1F7V3"/>
<dbReference type="Proteomes" id="UP000015101">
    <property type="component" value="Unassembled WGS sequence"/>
</dbReference>
<dbReference type="KEGG" id="hro:HELRODRAFT_174242"/>
<keyword evidence="3" id="KW-1185">Reference proteome</keyword>
<evidence type="ECO:0000313" key="3">
    <source>
        <dbReference type="Proteomes" id="UP000015101"/>
    </source>
</evidence>
<reference evidence="1 3" key="2">
    <citation type="journal article" date="2013" name="Nature">
        <title>Insights into bilaterian evolution from three spiralian genomes.</title>
        <authorList>
            <person name="Simakov O."/>
            <person name="Marletaz F."/>
            <person name="Cho S.J."/>
            <person name="Edsinger-Gonzales E."/>
            <person name="Havlak P."/>
            <person name="Hellsten U."/>
            <person name="Kuo D.H."/>
            <person name="Larsson T."/>
            <person name="Lv J."/>
            <person name="Arendt D."/>
            <person name="Savage R."/>
            <person name="Osoegawa K."/>
            <person name="de Jong P."/>
            <person name="Grimwood J."/>
            <person name="Chapman J.A."/>
            <person name="Shapiro H."/>
            <person name="Aerts A."/>
            <person name="Otillar R.P."/>
            <person name="Terry A.Y."/>
            <person name="Boore J.L."/>
            <person name="Grigoriev I.V."/>
            <person name="Lindberg D.R."/>
            <person name="Seaver E.C."/>
            <person name="Weisblat D.A."/>
            <person name="Putnam N.H."/>
            <person name="Rokhsar D.S."/>
        </authorList>
    </citation>
    <scope>NUCLEOTIDE SEQUENCE</scope>
</reference>
<sequence>MFIQTFIEKSNLKPLGQDTAWSTSINKIKNNLLTARSLIDVNKPSTSIRVCNISNEKVEIPKDQVITKLHEVVVVDDKVQESNNKPTKEYDETINTIVDEVHSSVPDNIRSNLRKLLLKYKNILSLSEFDLGRTNITQHEINTGANRSFRQALRPQPRAHLPIIDNLLEEMLQQKVIEPCVRITSGRIRRLDGEKREIRTTNSTLRNLYNKFDDTGQSQSAKLDVY</sequence>
<dbReference type="OrthoDB" id="6091153at2759"/>
<evidence type="ECO:0000313" key="2">
    <source>
        <dbReference type="EnsemblMetazoa" id="HelroP174242"/>
    </source>
</evidence>
<name>T1F7V3_HELRO</name>
<accession>T1F7V3</accession>
<reference evidence="2" key="3">
    <citation type="submission" date="2015-06" db="UniProtKB">
        <authorList>
            <consortium name="EnsemblMetazoa"/>
        </authorList>
    </citation>
    <scope>IDENTIFICATION</scope>
</reference>
<dbReference type="HOGENOM" id="CLU_1225974_0_0_1"/>
<dbReference type="InParanoid" id="T1F7V3"/>
<dbReference type="EMBL" id="KB096716">
    <property type="protein sequence ID" value="ESO02819.1"/>
    <property type="molecule type" value="Genomic_DNA"/>
</dbReference>